<dbReference type="SUPFAM" id="SSF69318">
    <property type="entry name" value="Integrin alpha N-terminal domain"/>
    <property type="match status" value="1"/>
</dbReference>
<dbReference type="SUPFAM" id="SSF49464">
    <property type="entry name" value="Carboxypeptidase regulatory domain-like"/>
    <property type="match status" value="1"/>
</dbReference>
<dbReference type="Gene3D" id="2.60.40.1120">
    <property type="entry name" value="Carboxypeptidase-like, regulatory domain"/>
    <property type="match status" value="1"/>
</dbReference>
<dbReference type="Pfam" id="PF13517">
    <property type="entry name" value="FG-GAP_3"/>
    <property type="match status" value="1"/>
</dbReference>
<dbReference type="EMBL" id="CADCUR010000231">
    <property type="protein sequence ID" value="CAA9414350.1"/>
    <property type="molecule type" value="Genomic_DNA"/>
</dbReference>
<dbReference type="Pfam" id="PF13620">
    <property type="entry name" value="CarboxypepD_reg"/>
    <property type="match status" value="1"/>
</dbReference>
<sequence length="1257" mass="134880">MKKRLFVLITATVLAGFFFAYHRTAVQGEREKSLGAQTQTVSEIKAQNYKAVAFGISPRVSDLAPASPAVGQTSKKNADELKTRAVPNNEQFRKEIPNAVHDTDNAVTNFSDAPMPPASLAFDGVSSSDNAAAYGFRVVPPDPNGDVGPNHYVQTVNVLTRIFDKNGTPLTPPFKLSSIFSTLGTPCSQRNDGDPIALYDALADRWILSQFCNNFPPFRQLVAVSRSADPTGDYYVYEFVMPNVKFNDYPKLGVWTDGYYMSTDEFLGGDYAGSGVFAFDRNKMLVGDQNASYIYFDLASPESIRIGGLLPSDLDGLNAPPVGAPNTFTGYQATEYGDPNDALRLFDFHADFTNPNNSTFTERAESPLTVAPFDPTSPEGRADVLQPAPGEPLDAQSDRLMYRLAYRNLGTQQSLVVNQTVRLSPVGETYRGGVRVYELRRAANAGFAVHTQATIGSSEASRWMGSTAQDHQGNLVVGYSFSSEARKPSILYSGKLATEIQFRDEEAVANGTGVQAAFGSRWGDYSSISVDPTDDCTFWLTNEYYTAASQAENPFGWLTRIGRFKFDECVNAPRARINGAVTNAASGQAIAGATVAANAVYTRFTDQAGSYGTLTLVPNTYVITVSARGFRSQTLTVTLAAGQVLTQNFALEPAALFENGTVNITAESCQPNNAIDPSETVTVNIGLSNTGARNTTNLVAALLPTGGVTNPSQPQNYGVVSSSAPVVRPFTFTASPALRCGDVISLTLQLQDVGENLGTLTINLRTGSQRVALQETFDTVGAPNLPAGWTTSVNGAQDVWKTSVAQYKSPPLAAHSAAAAQVGVNEMTSPAFPVATATAELAFYNRYDLETTFLRNKLYDGAVLDIKIGEGIFQDIIAAGGAFVSGGYDGVIDSCCQNPLAGRASWSGKSGPNQTPEFIQTKVKLPARAAGKNVRLRWRVGTDNGTSREGQYIDDVRVSDGYVCACQTTPVSARAPFDFDGDGRTDLSIFRPTNNSNEPDFFIRNSSNNFVIGAAWGGTGDEPVNADYDGDRRTDYAVFRPSTATWFVLRSSDNVIFPINFGLATDELVPGDYDGDGKTDIAVFRPSNGVWYMRASSDAAIRAVQFGMSGDLPVQADYDGDNKTDVAVFRPSNGAWYVRRSSDDGFSAAQFGQSGDKPVAGDYDGDGKSDLAVFRSSNGVWYLQRTAQGFSAAQFGAGGDKPLQADFDGDGKRDIAVYRPNTGVWYYIKSSDGAAVVAGQFGIAGSSDIALPTIYVP</sequence>
<dbReference type="InterPro" id="IPR008969">
    <property type="entry name" value="CarboxyPept-like_regulatory"/>
</dbReference>
<proteinExistence type="predicted"/>
<reference evidence="3" key="1">
    <citation type="submission" date="2020-02" db="EMBL/GenBank/DDBJ databases">
        <authorList>
            <person name="Meier V. D."/>
        </authorList>
    </citation>
    <scope>NUCLEOTIDE SEQUENCE</scope>
    <source>
        <strain evidence="3">AVDCRST_MAG74</strain>
    </source>
</reference>
<dbReference type="InterPro" id="IPR013517">
    <property type="entry name" value="FG-GAP"/>
</dbReference>
<feature type="chain" id="PRO_5026704925" evidence="2">
    <location>
        <begin position="21"/>
        <end position="1257"/>
    </location>
</feature>
<dbReference type="InterPro" id="IPR028994">
    <property type="entry name" value="Integrin_alpha_N"/>
</dbReference>
<feature type="signal peptide" evidence="2">
    <location>
        <begin position="1"/>
        <end position="20"/>
    </location>
</feature>
<evidence type="ECO:0000256" key="2">
    <source>
        <dbReference type="SAM" id="SignalP"/>
    </source>
</evidence>
<organism evidence="3">
    <name type="scientific">uncultured Pyrinomonadaceae bacterium</name>
    <dbReference type="NCBI Taxonomy" id="2283094"/>
    <lineage>
        <taxon>Bacteria</taxon>
        <taxon>Pseudomonadati</taxon>
        <taxon>Acidobacteriota</taxon>
        <taxon>Blastocatellia</taxon>
        <taxon>Blastocatellales</taxon>
        <taxon>Pyrinomonadaceae</taxon>
        <taxon>environmental samples</taxon>
    </lineage>
</organism>
<evidence type="ECO:0000313" key="3">
    <source>
        <dbReference type="EMBL" id="CAA9414350.1"/>
    </source>
</evidence>
<name>A0A6J4PFJ7_9BACT</name>
<dbReference type="Gene3D" id="2.40.128.340">
    <property type="match status" value="1"/>
</dbReference>
<protein>
    <submittedName>
        <fullName evidence="3">Multicopper oxidase</fullName>
    </submittedName>
</protein>
<evidence type="ECO:0000256" key="1">
    <source>
        <dbReference type="ARBA" id="ARBA00022729"/>
    </source>
</evidence>
<dbReference type="PANTHER" id="PTHR39431">
    <property type="entry name" value="FRPA/C-RELATED PROTEIN"/>
    <property type="match status" value="1"/>
</dbReference>
<accession>A0A6J4PFJ7</accession>
<keyword evidence="1 2" id="KW-0732">Signal</keyword>
<gene>
    <name evidence="3" type="ORF">AVDCRST_MAG74-2509</name>
</gene>
<dbReference type="PANTHER" id="PTHR39431:SF1">
    <property type="entry name" value="FRPA_C-RELATED PROTEIN"/>
    <property type="match status" value="1"/>
</dbReference>
<dbReference type="AlphaFoldDB" id="A0A6J4PFJ7"/>